<sequence>MSCVVADSSTADQFHLMSVREDHEGVHKGGAAYHPANHSSLLAINVRVSKKIWSPQAAMLAFHFLGWSFGGTPRLLLPADQSTPFLLVAALLTLALAGGEYECAPKCGKKQPKKYCYENDYSKPPMKKARFGEEMEACAEMEDMSKMFADRDYNMEDCEEEACNAEDTDIENCADISSTEKARSHAKSESNSNFDENKQNKKKERITAHNEGNMLAARKKEAELAKRCAAASKNAQKAKACKKYANEQEAECRGREKACGMEYEDEECHETPICKPCKPVCRAPFTGKCAPACYDDDC</sequence>
<protein>
    <submittedName>
        <fullName evidence="2">Uncharacterized protein</fullName>
    </submittedName>
</protein>
<dbReference type="Proteomes" id="UP001141327">
    <property type="component" value="Unassembled WGS sequence"/>
</dbReference>
<feature type="region of interest" description="Disordered" evidence="1">
    <location>
        <begin position="177"/>
        <end position="209"/>
    </location>
</feature>
<gene>
    <name evidence="2" type="ORF">PAPYR_2645</name>
</gene>
<feature type="compositionally biased region" description="Basic and acidic residues" evidence="1">
    <location>
        <begin position="178"/>
        <end position="188"/>
    </location>
</feature>
<evidence type="ECO:0000313" key="3">
    <source>
        <dbReference type="Proteomes" id="UP001141327"/>
    </source>
</evidence>
<evidence type="ECO:0000313" key="2">
    <source>
        <dbReference type="EMBL" id="KAJ4461180.1"/>
    </source>
</evidence>
<reference evidence="2" key="1">
    <citation type="journal article" date="2022" name="bioRxiv">
        <title>Genomics of Preaxostyla Flagellates Illuminates Evolutionary Transitions and the Path Towards Mitochondrial Loss.</title>
        <authorList>
            <person name="Novak L.V.F."/>
            <person name="Treitli S.C."/>
            <person name="Pyrih J."/>
            <person name="Halakuc P."/>
            <person name="Pipaliya S.V."/>
            <person name="Vacek V."/>
            <person name="Brzon O."/>
            <person name="Soukal P."/>
            <person name="Eme L."/>
            <person name="Dacks J.B."/>
            <person name="Karnkowska A."/>
            <person name="Elias M."/>
            <person name="Hampl V."/>
        </authorList>
    </citation>
    <scope>NUCLEOTIDE SEQUENCE</scope>
    <source>
        <strain evidence="2">RCP-MX</strain>
    </source>
</reference>
<dbReference type="EMBL" id="JAPMOS010000009">
    <property type="protein sequence ID" value="KAJ4461180.1"/>
    <property type="molecule type" value="Genomic_DNA"/>
</dbReference>
<name>A0ABQ8UUF8_9EUKA</name>
<comment type="caution">
    <text evidence="2">The sequence shown here is derived from an EMBL/GenBank/DDBJ whole genome shotgun (WGS) entry which is preliminary data.</text>
</comment>
<accession>A0ABQ8UUF8</accession>
<keyword evidence="3" id="KW-1185">Reference proteome</keyword>
<organism evidence="2 3">
    <name type="scientific">Paratrimastix pyriformis</name>
    <dbReference type="NCBI Taxonomy" id="342808"/>
    <lineage>
        <taxon>Eukaryota</taxon>
        <taxon>Metamonada</taxon>
        <taxon>Preaxostyla</taxon>
        <taxon>Paratrimastigidae</taxon>
        <taxon>Paratrimastix</taxon>
    </lineage>
</organism>
<evidence type="ECO:0000256" key="1">
    <source>
        <dbReference type="SAM" id="MobiDB-lite"/>
    </source>
</evidence>
<proteinExistence type="predicted"/>